<protein>
    <submittedName>
        <fullName evidence="1">Putative addiction module component (TIGR02574 family)</fullName>
    </submittedName>
</protein>
<dbReference type="InterPro" id="IPR013406">
    <property type="entry name" value="CHP02574_addiction_mod"/>
</dbReference>
<sequence>MNIETIRHEALSLPPQERAQLAEQLLSSLDDLSDTEIEQLWFQEAAHRASELDQGLVQRIPADVVRREAQALLK</sequence>
<name>A0A2S6GVE2_9GAMM</name>
<dbReference type="AlphaFoldDB" id="A0A2S6GVE2"/>
<dbReference type="Pfam" id="PF09720">
    <property type="entry name" value="Unstab_antitox"/>
    <property type="match status" value="1"/>
</dbReference>
<reference evidence="1 2" key="1">
    <citation type="submission" date="2018-02" db="EMBL/GenBank/DDBJ databases">
        <title>Subsurface microbial communities from deep shales in Ohio and West Virginia, USA.</title>
        <authorList>
            <person name="Wrighton K."/>
        </authorList>
    </citation>
    <scope>NUCLEOTIDE SEQUENCE [LARGE SCALE GENOMIC DNA]</scope>
    <source>
        <strain evidence="1 2">OWC-G53F</strain>
    </source>
</reference>
<accession>A0A2S6GVE2</accession>
<dbReference type="OrthoDB" id="5570388at2"/>
<keyword evidence="2" id="KW-1185">Reference proteome</keyword>
<dbReference type="Proteomes" id="UP000238071">
    <property type="component" value="Unassembled WGS sequence"/>
</dbReference>
<dbReference type="RefSeq" id="WP_104424264.1">
    <property type="nucleotide sequence ID" value="NZ_PTIY01000010.1"/>
</dbReference>
<comment type="caution">
    <text evidence="1">The sequence shown here is derived from an EMBL/GenBank/DDBJ whole genome shotgun (WGS) entry which is preliminary data.</text>
</comment>
<dbReference type="EMBL" id="PTIY01000010">
    <property type="protein sequence ID" value="PPK69215.1"/>
    <property type="molecule type" value="Genomic_DNA"/>
</dbReference>
<proteinExistence type="predicted"/>
<evidence type="ECO:0000313" key="1">
    <source>
        <dbReference type="EMBL" id="PPK69215.1"/>
    </source>
</evidence>
<evidence type="ECO:0000313" key="2">
    <source>
        <dbReference type="Proteomes" id="UP000238071"/>
    </source>
</evidence>
<gene>
    <name evidence="1" type="ORF">B0F88_1101</name>
</gene>
<organism evidence="1 2">
    <name type="scientific">Methylobacter tundripaludum</name>
    <dbReference type="NCBI Taxonomy" id="173365"/>
    <lineage>
        <taxon>Bacteria</taxon>
        <taxon>Pseudomonadati</taxon>
        <taxon>Pseudomonadota</taxon>
        <taxon>Gammaproteobacteria</taxon>
        <taxon>Methylococcales</taxon>
        <taxon>Methylococcaceae</taxon>
        <taxon>Methylobacter</taxon>
    </lineage>
</organism>